<comment type="subcellular location">
    <subcellularLocation>
        <location evidence="1">Membrane</location>
        <topology evidence="1">Multi-pass membrane protein</topology>
    </subcellularLocation>
</comment>
<comment type="similarity">
    <text evidence="2 6">Belongs to the MIP/aquaporin (TC 1.A.8) family.</text>
</comment>
<dbReference type="AlphaFoldDB" id="A0ABD2QN74"/>
<feature type="transmembrane region" description="Helical" evidence="7">
    <location>
        <begin position="52"/>
        <end position="73"/>
    </location>
</feature>
<dbReference type="GO" id="GO:0016020">
    <property type="term" value="C:membrane"/>
    <property type="evidence" value="ECO:0007669"/>
    <property type="project" value="UniProtKB-SubCell"/>
</dbReference>
<keyword evidence="6" id="KW-0813">Transport</keyword>
<feature type="transmembrane region" description="Helical" evidence="7">
    <location>
        <begin position="176"/>
        <end position="196"/>
    </location>
</feature>
<dbReference type="PANTHER" id="PTHR19139:SF199">
    <property type="entry name" value="MIP17260P"/>
    <property type="match status" value="1"/>
</dbReference>
<evidence type="ECO:0000256" key="6">
    <source>
        <dbReference type="RuleBase" id="RU000477"/>
    </source>
</evidence>
<feature type="transmembrane region" description="Helical" evidence="7">
    <location>
        <begin position="21"/>
        <end position="40"/>
    </location>
</feature>
<evidence type="ECO:0000313" key="9">
    <source>
        <dbReference type="Proteomes" id="UP001626550"/>
    </source>
</evidence>
<dbReference type="Pfam" id="PF00230">
    <property type="entry name" value="MIP"/>
    <property type="match status" value="1"/>
</dbReference>
<evidence type="ECO:0000256" key="7">
    <source>
        <dbReference type="SAM" id="Phobius"/>
    </source>
</evidence>
<evidence type="ECO:0000313" key="8">
    <source>
        <dbReference type="EMBL" id="KAL3320944.1"/>
    </source>
</evidence>
<evidence type="ECO:0000256" key="1">
    <source>
        <dbReference type="ARBA" id="ARBA00004141"/>
    </source>
</evidence>
<name>A0ABD2QN74_9PLAT</name>
<dbReference type="InterPro" id="IPR034294">
    <property type="entry name" value="Aquaporin_transptr"/>
</dbReference>
<keyword evidence="5 7" id="KW-0472">Membrane</keyword>
<dbReference type="PANTHER" id="PTHR19139">
    <property type="entry name" value="AQUAPORIN TRANSPORTER"/>
    <property type="match status" value="1"/>
</dbReference>
<gene>
    <name evidence="8" type="ORF">Ciccas_000390</name>
</gene>
<keyword evidence="4 7" id="KW-1133">Transmembrane helix</keyword>
<reference evidence="8 9" key="1">
    <citation type="submission" date="2024-11" db="EMBL/GenBank/DDBJ databases">
        <title>Adaptive evolution of stress response genes in parasites aligns with host niche diversity.</title>
        <authorList>
            <person name="Hahn C."/>
            <person name="Resl P."/>
        </authorList>
    </citation>
    <scope>NUCLEOTIDE SEQUENCE [LARGE SCALE GENOMIC DNA]</scope>
    <source>
        <strain evidence="8">EGGRZ-B1_66</strain>
        <tissue evidence="8">Body</tissue>
    </source>
</reference>
<dbReference type="Gene3D" id="1.20.1080.10">
    <property type="entry name" value="Glycerol uptake facilitator protein"/>
    <property type="match status" value="1"/>
</dbReference>
<organism evidence="8 9">
    <name type="scientific">Cichlidogyrus casuarinus</name>
    <dbReference type="NCBI Taxonomy" id="1844966"/>
    <lineage>
        <taxon>Eukaryota</taxon>
        <taxon>Metazoa</taxon>
        <taxon>Spiralia</taxon>
        <taxon>Lophotrochozoa</taxon>
        <taxon>Platyhelminthes</taxon>
        <taxon>Monogenea</taxon>
        <taxon>Monopisthocotylea</taxon>
        <taxon>Dactylogyridea</taxon>
        <taxon>Ancyrocephalidae</taxon>
        <taxon>Cichlidogyrus</taxon>
    </lineage>
</organism>
<feature type="transmembrane region" description="Helical" evidence="7">
    <location>
        <begin position="142"/>
        <end position="164"/>
    </location>
</feature>
<dbReference type="InterPro" id="IPR000425">
    <property type="entry name" value="MIP"/>
</dbReference>
<protein>
    <recommendedName>
        <fullName evidence="10">Aquaporin</fullName>
    </recommendedName>
</protein>
<evidence type="ECO:0000256" key="2">
    <source>
        <dbReference type="ARBA" id="ARBA00006175"/>
    </source>
</evidence>
<comment type="caution">
    <text evidence="8">The sequence shown here is derived from an EMBL/GenBank/DDBJ whole genome shotgun (WGS) entry which is preliminary data.</text>
</comment>
<feature type="transmembrane region" description="Helical" evidence="7">
    <location>
        <begin position="85"/>
        <end position="110"/>
    </location>
</feature>
<sequence length="240" mass="27009">MRFEPKVLMRHSEWKQIARACLAEFFGTGLLILFALLMHNKDIYCHIANLSLNIWFTGPVSGGHINPWVTLLFTLQGKVPFVTCVLYILSQILGATTGSAFAIFVLANVYNDERMNSRYHEVGMLRVRPASDIGGTRTDSVYVIYFILEMLAATFFYLTVLSVSDHRRHELRSWDGSCTFLGAFLIGFSLIPGWAICAELTADCVNPIRALGPAIANFQLGKLFVSVFMRNLYLSDLSFF</sequence>
<evidence type="ECO:0000256" key="3">
    <source>
        <dbReference type="ARBA" id="ARBA00022692"/>
    </source>
</evidence>
<evidence type="ECO:0008006" key="10">
    <source>
        <dbReference type="Google" id="ProtNLM"/>
    </source>
</evidence>
<dbReference type="Proteomes" id="UP001626550">
    <property type="component" value="Unassembled WGS sequence"/>
</dbReference>
<keyword evidence="9" id="KW-1185">Reference proteome</keyword>
<dbReference type="SUPFAM" id="SSF81338">
    <property type="entry name" value="Aquaporin-like"/>
    <property type="match status" value="1"/>
</dbReference>
<dbReference type="InterPro" id="IPR023271">
    <property type="entry name" value="Aquaporin-like"/>
</dbReference>
<evidence type="ECO:0000256" key="5">
    <source>
        <dbReference type="ARBA" id="ARBA00023136"/>
    </source>
</evidence>
<keyword evidence="3 6" id="KW-0812">Transmembrane</keyword>
<evidence type="ECO:0000256" key="4">
    <source>
        <dbReference type="ARBA" id="ARBA00022989"/>
    </source>
</evidence>
<dbReference type="PRINTS" id="PR00783">
    <property type="entry name" value="MINTRINSICP"/>
</dbReference>
<accession>A0ABD2QN74</accession>
<dbReference type="EMBL" id="JBJKFK010000020">
    <property type="protein sequence ID" value="KAL3320944.1"/>
    <property type="molecule type" value="Genomic_DNA"/>
</dbReference>
<proteinExistence type="inferred from homology"/>